<dbReference type="SUPFAM" id="SSF55729">
    <property type="entry name" value="Acyl-CoA N-acyltransferases (Nat)"/>
    <property type="match status" value="1"/>
</dbReference>
<dbReference type="Pfam" id="PF13673">
    <property type="entry name" value="Acetyltransf_10"/>
    <property type="match status" value="1"/>
</dbReference>
<organism evidence="2 3">
    <name type="scientific">Liquorilactobacillus mali</name>
    <dbReference type="NCBI Taxonomy" id="1618"/>
    <lineage>
        <taxon>Bacteria</taxon>
        <taxon>Bacillati</taxon>
        <taxon>Bacillota</taxon>
        <taxon>Bacilli</taxon>
        <taxon>Lactobacillales</taxon>
        <taxon>Lactobacillaceae</taxon>
        <taxon>Liquorilactobacillus</taxon>
    </lineage>
</organism>
<accession>A0A0R2FRM3</accession>
<gene>
    <name evidence="2" type="ORF">IV36_GL000982</name>
</gene>
<dbReference type="Proteomes" id="UP000051727">
    <property type="component" value="Unassembled WGS sequence"/>
</dbReference>
<sequence length="150" mass="17349">MEDNMEKLEIKVGAFDYLRASSCYVRMSVFVLERDLSLEDEFDNNDRETTIYSVIFSNKKPISTARFLPRDEDIVRITRVATLKEYRGKKLGTKVVRSLENIAQQKNFKKIVIHSEMTAVTFYETLGYVRSGDIYQEDGVACVNLIKTID</sequence>
<protein>
    <recommendedName>
        <fullName evidence="1">N-acetyltransferase domain-containing protein</fullName>
    </recommendedName>
</protein>
<dbReference type="InterPro" id="IPR000182">
    <property type="entry name" value="GNAT_dom"/>
</dbReference>
<evidence type="ECO:0000259" key="1">
    <source>
        <dbReference type="PROSITE" id="PS51186"/>
    </source>
</evidence>
<proteinExistence type="predicted"/>
<feature type="domain" description="N-acetyltransferase" evidence="1">
    <location>
        <begin position="1"/>
        <end position="150"/>
    </location>
</feature>
<dbReference type="PROSITE" id="PS51186">
    <property type="entry name" value="GNAT"/>
    <property type="match status" value="1"/>
</dbReference>
<dbReference type="CDD" id="cd04301">
    <property type="entry name" value="NAT_SF"/>
    <property type="match status" value="1"/>
</dbReference>
<dbReference type="PATRIC" id="fig|1618.3.peg.994"/>
<comment type="caution">
    <text evidence="2">The sequence shown here is derived from an EMBL/GenBank/DDBJ whole genome shotgun (WGS) entry which is preliminary data.</text>
</comment>
<evidence type="ECO:0000313" key="2">
    <source>
        <dbReference type="EMBL" id="KRN27373.1"/>
    </source>
</evidence>
<dbReference type="Gene3D" id="3.40.630.30">
    <property type="match status" value="1"/>
</dbReference>
<dbReference type="InterPro" id="IPR039143">
    <property type="entry name" value="GNPNAT1-like"/>
</dbReference>
<dbReference type="STRING" id="1618.IV36_GL000982"/>
<name>A0A0R2FRM3_9LACO</name>
<reference evidence="2 3" key="1">
    <citation type="journal article" date="2015" name="Genome Announc.">
        <title>Expanding the biotechnology potential of lactobacilli through comparative genomics of 213 strains and associated genera.</title>
        <authorList>
            <person name="Sun Z."/>
            <person name="Harris H.M."/>
            <person name="McCann A."/>
            <person name="Guo C."/>
            <person name="Argimon S."/>
            <person name="Zhang W."/>
            <person name="Yang X."/>
            <person name="Jeffery I.B."/>
            <person name="Cooney J.C."/>
            <person name="Kagawa T.F."/>
            <person name="Liu W."/>
            <person name="Song Y."/>
            <person name="Salvetti E."/>
            <person name="Wrobel A."/>
            <person name="Rasinkangas P."/>
            <person name="Parkhill J."/>
            <person name="Rea M.C."/>
            <person name="O'Sullivan O."/>
            <person name="Ritari J."/>
            <person name="Douillard F.P."/>
            <person name="Paul Ross R."/>
            <person name="Yang R."/>
            <person name="Briner A.E."/>
            <person name="Felis G.E."/>
            <person name="de Vos W.M."/>
            <person name="Barrangou R."/>
            <person name="Klaenhammer T.R."/>
            <person name="Caufield P.W."/>
            <person name="Cui Y."/>
            <person name="Zhang H."/>
            <person name="O'Toole P.W."/>
        </authorList>
    </citation>
    <scope>NUCLEOTIDE SEQUENCE [LARGE SCALE GENOMIC DNA]</scope>
    <source>
        <strain evidence="2 3">ATCC 27304</strain>
    </source>
</reference>
<dbReference type="EMBL" id="JQAR01000021">
    <property type="protein sequence ID" value="KRN27373.1"/>
    <property type="molecule type" value="Genomic_DNA"/>
</dbReference>
<dbReference type="AlphaFoldDB" id="A0A0R2FRM3"/>
<dbReference type="InterPro" id="IPR016181">
    <property type="entry name" value="Acyl_CoA_acyltransferase"/>
</dbReference>
<evidence type="ECO:0000313" key="3">
    <source>
        <dbReference type="Proteomes" id="UP000051727"/>
    </source>
</evidence>
<dbReference type="PANTHER" id="PTHR13355">
    <property type="entry name" value="GLUCOSAMINE 6-PHOSPHATE N-ACETYLTRANSFERASE"/>
    <property type="match status" value="1"/>
</dbReference>
<dbReference type="GO" id="GO:0008080">
    <property type="term" value="F:N-acetyltransferase activity"/>
    <property type="evidence" value="ECO:0007669"/>
    <property type="project" value="TreeGrafter"/>
</dbReference>